<dbReference type="Pfam" id="PF05930">
    <property type="entry name" value="Phage_AlpA"/>
    <property type="match status" value="1"/>
</dbReference>
<proteinExistence type="predicted"/>
<dbReference type="AlphaFoldDB" id="A0A0D0KM48"/>
<reference evidence="1 2" key="1">
    <citation type="submission" date="2014-12" db="EMBL/GenBank/DDBJ databases">
        <title>16Stimator: statistical estimation of ribosomal gene copy numbers from draft genome assemblies.</title>
        <authorList>
            <person name="Perisin M.A."/>
            <person name="Vetter M."/>
            <person name="Gilbert J.A."/>
            <person name="Bergelson J."/>
        </authorList>
    </citation>
    <scope>NUCLEOTIDE SEQUENCE [LARGE SCALE GENOMIC DNA]</scope>
    <source>
        <strain evidence="1 2">MEJ076</strain>
    </source>
</reference>
<gene>
    <name evidence="1" type="ORF">RU07_20845</name>
</gene>
<sequence length="75" mass="8433">MSDGPSNLVSLDSYLTLKEVTTNIKVATSTLYRWIADGNFPKPVRLGENCVRWRVADIKAWQDSRHNGEPVKKTG</sequence>
<comment type="caution">
    <text evidence="1">The sequence shown here is derived from an EMBL/GenBank/DDBJ whole genome shotgun (WGS) entry which is preliminary data.</text>
</comment>
<protein>
    <recommendedName>
        <fullName evidence="3">AlpA family phage regulatory protein</fullName>
    </recommendedName>
</protein>
<dbReference type="Proteomes" id="UP000035017">
    <property type="component" value="Unassembled WGS sequence"/>
</dbReference>
<evidence type="ECO:0000313" key="1">
    <source>
        <dbReference type="EMBL" id="KIP99111.1"/>
    </source>
</evidence>
<accession>A0A0D0KM48</accession>
<dbReference type="EMBL" id="JXQV01000030">
    <property type="protein sequence ID" value="KIP99111.1"/>
    <property type="molecule type" value="Genomic_DNA"/>
</dbReference>
<evidence type="ECO:0000313" key="2">
    <source>
        <dbReference type="Proteomes" id="UP000035017"/>
    </source>
</evidence>
<dbReference type="Gene3D" id="1.10.238.160">
    <property type="match status" value="1"/>
</dbReference>
<dbReference type="SUPFAM" id="SSF46955">
    <property type="entry name" value="Putative DNA-binding domain"/>
    <property type="match status" value="1"/>
</dbReference>
<name>A0A0D0KM48_AGRTU</name>
<organism evidence="1 2">
    <name type="scientific">Agrobacterium tumefaciens</name>
    <dbReference type="NCBI Taxonomy" id="358"/>
    <lineage>
        <taxon>Bacteria</taxon>
        <taxon>Pseudomonadati</taxon>
        <taxon>Pseudomonadota</taxon>
        <taxon>Alphaproteobacteria</taxon>
        <taxon>Hyphomicrobiales</taxon>
        <taxon>Rhizobiaceae</taxon>
        <taxon>Rhizobium/Agrobacterium group</taxon>
        <taxon>Agrobacterium</taxon>
        <taxon>Agrobacterium tumefaciens complex</taxon>
    </lineage>
</organism>
<dbReference type="OrthoDB" id="9801242at2"/>
<dbReference type="InterPro" id="IPR010260">
    <property type="entry name" value="AlpA"/>
</dbReference>
<dbReference type="InterPro" id="IPR009061">
    <property type="entry name" value="DNA-bd_dom_put_sf"/>
</dbReference>
<evidence type="ECO:0008006" key="3">
    <source>
        <dbReference type="Google" id="ProtNLM"/>
    </source>
</evidence>